<dbReference type="InterPro" id="IPR006016">
    <property type="entry name" value="UspA"/>
</dbReference>
<evidence type="ECO:0000313" key="4">
    <source>
        <dbReference type="Proteomes" id="UP000662914"/>
    </source>
</evidence>
<dbReference type="PRINTS" id="PR01438">
    <property type="entry name" value="UNVRSLSTRESS"/>
</dbReference>
<sequence length="141" mass="14855">MRKALVPVDGSPNSDRAVRHVITLAGTCPSMDVLLINVQPEIDDVLVRRFLKKEEIEAMLESKGGDALQSARALLDAAGIRYTPQVLIGPVAETVARAALEHNCDGIVMGTRGLGAVAGILLGSVATKVIHLADVPVTLIK</sequence>
<dbReference type="Gene3D" id="3.40.50.620">
    <property type="entry name" value="HUPs"/>
    <property type="match status" value="1"/>
</dbReference>
<evidence type="ECO:0000256" key="1">
    <source>
        <dbReference type="ARBA" id="ARBA00008791"/>
    </source>
</evidence>
<dbReference type="PANTHER" id="PTHR46268:SF6">
    <property type="entry name" value="UNIVERSAL STRESS PROTEIN UP12"/>
    <property type="match status" value="1"/>
</dbReference>
<reference evidence="3" key="1">
    <citation type="journal article" name="DNA Res.">
        <title>The physiological potential of anammox bacteria as revealed by their core genome structure.</title>
        <authorList>
            <person name="Okubo T."/>
            <person name="Toyoda A."/>
            <person name="Fukuhara K."/>
            <person name="Uchiyama I."/>
            <person name="Harigaya Y."/>
            <person name="Kuroiwa M."/>
            <person name="Suzuki T."/>
            <person name="Murakami Y."/>
            <person name="Suwa Y."/>
            <person name="Takami H."/>
        </authorList>
    </citation>
    <scope>NUCLEOTIDE SEQUENCE</scope>
    <source>
        <strain evidence="3">317325-3</strain>
    </source>
</reference>
<evidence type="ECO:0000259" key="2">
    <source>
        <dbReference type="Pfam" id="PF00582"/>
    </source>
</evidence>
<organism evidence="3 4">
    <name type="scientific">Candidatus Desulfobacillus denitrificans</name>
    <dbReference type="NCBI Taxonomy" id="2608985"/>
    <lineage>
        <taxon>Bacteria</taxon>
        <taxon>Pseudomonadati</taxon>
        <taxon>Pseudomonadota</taxon>
        <taxon>Betaproteobacteria</taxon>
        <taxon>Candidatus Desulfobacillus</taxon>
    </lineage>
</organism>
<dbReference type="KEGG" id="ddz:DSYM_07330"/>
<dbReference type="Pfam" id="PF00582">
    <property type="entry name" value="Usp"/>
    <property type="match status" value="1"/>
</dbReference>
<dbReference type="PANTHER" id="PTHR46268">
    <property type="entry name" value="STRESS RESPONSE PROTEIN NHAX"/>
    <property type="match status" value="1"/>
</dbReference>
<dbReference type="EMBL" id="AP021857">
    <property type="protein sequence ID" value="BBO20034.1"/>
    <property type="molecule type" value="Genomic_DNA"/>
</dbReference>
<gene>
    <name evidence="3" type="ORF">DSYM_07330</name>
</gene>
<dbReference type="InterPro" id="IPR006015">
    <property type="entry name" value="Universal_stress_UspA"/>
</dbReference>
<proteinExistence type="inferred from homology"/>
<dbReference type="Proteomes" id="UP000662914">
    <property type="component" value="Chromosome"/>
</dbReference>
<evidence type="ECO:0000313" key="3">
    <source>
        <dbReference type="EMBL" id="BBO20034.1"/>
    </source>
</evidence>
<dbReference type="SUPFAM" id="SSF52402">
    <property type="entry name" value="Adenine nucleotide alpha hydrolases-like"/>
    <property type="match status" value="1"/>
</dbReference>
<dbReference type="AlphaFoldDB" id="A0A809S959"/>
<accession>A0A809S959</accession>
<feature type="domain" description="UspA" evidence="2">
    <location>
        <begin position="1"/>
        <end position="141"/>
    </location>
</feature>
<dbReference type="CDD" id="cd00293">
    <property type="entry name" value="USP-like"/>
    <property type="match status" value="1"/>
</dbReference>
<name>A0A809S959_9PROT</name>
<protein>
    <submittedName>
        <fullName evidence="3">Universal stress protein UspA</fullName>
    </submittedName>
</protein>
<comment type="similarity">
    <text evidence="1">Belongs to the universal stress protein A family.</text>
</comment>
<dbReference type="InterPro" id="IPR014729">
    <property type="entry name" value="Rossmann-like_a/b/a_fold"/>
</dbReference>